<evidence type="ECO:0000256" key="7">
    <source>
        <dbReference type="SAM" id="Phobius"/>
    </source>
</evidence>
<evidence type="ECO:0000256" key="5">
    <source>
        <dbReference type="ARBA" id="ARBA00022989"/>
    </source>
</evidence>
<evidence type="ECO:0000256" key="6">
    <source>
        <dbReference type="ARBA" id="ARBA00023136"/>
    </source>
</evidence>
<protein>
    <submittedName>
        <fullName evidence="9">Cytochrome c biogenesis protein CcdA</fullName>
    </submittedName>
</protein>
<name>A0A6C1KGK3_XANAU</name>
<feature type="transmembrane region" description="Helical" evidence="7">
    <location>
        <begin position="167"/>
        <end position="188"/>
    </location>
</feature>
<keyword evidence="5 7" id="KW-1133">Transmembrane helix</keyword>
<dbReference type="OrthoDB" id="9803065at2"/>
<feature type="transmembrane region" description="Helical" evidence="7">
    <location>
        <begin position="129"/>
        <end position="155"/>
    </location>
</feature>
<proteinExistence type="inferred from homology"/>
<dbReference type="AlphaFoldDB" id="A0A6C1KGK3"/>
<dbReference type="PANTHER" id="PTHR31272">
    <property type="entry name" value="CYTOCHROME C-TYPE BIOGENESIS PROTEIN HI_1454-RELATED"/>
    <property type="match status" value="1"/>
</dbReference>
<evidence type="ECO:0000259" key="8">
    <source>
        <dbReference type="Pfam" id="PF02683"/>
    </source>
</evidence>
<evidence type="ECO:0000256" key="3">
    <source>
        <dbReference type="ARBA" id="ARBA00022692"/>
    </source>
</evidence>
<evidence type="ECO:0000256" key="4">
    <source>
        <dbReference type="ARBA" id="ARBA00022748"/>
    </source>
</evidence>
<evidence type="ECO:0000256" key="2">
    <source>
        <dbReference type="ARBA" id="ARBA00006143"/>
    </source>
</evidence>
<dbReference type="GO" id="GO:0017004">
    <property type="term" value="P:cytochrome complex assembly"/>
    <property type="evidence" value="ECO:0007669"/>
    <property type="project" value="UniProtKB-KW"/>
</dbReference>
<feature type="transmembrane region" description="Helical" evidence="7">
    <location>
        <begin position="54"/>
        <end position="77"/>
    </location>
</feature>
<evidence type="ECO:0000313" key="9">
    <source>
        <dbReference type="EMBL" id="TLX42707.1"/>
    </source>
</evidence>
<comment type="caution">
    <text evidence="9">The sequence shown here is derived from an EMBL/GenBank/DDBJ whole genome shotgun (WGS) entry which is preliminary data.</text>
</comment>
<dbReference type="EMBL" id="VAUP01000028">
    <property type="protein sequence ID" value="TLX42707.1"/>
    <property type="molecule type" value="Genomic_DNA"/>
</dbReference>
<reference evidence="9 10" key="1">
    <citation type="submission" date="2019-05" db="EMBL/GenBank/DDBJ databases">
        <authorList>
            <person name="Zhou X."/>
        </authorList>
    </citation>
    <scope>NUCLEOTIDE SEQUENCE [LARGE SCALE GENOMIC DNA]</scope>
    <source>
        <strain evidence="9 10">DSM 432</strain>
    </source>
</reference>
<dbReference type="Proteomes" id="UP000305131">
    <property type="component" value="Unassembled WGS sequence"/>
</dbReference>
<feature type="transmembrane region" description="Helical" evidence="7">
    <location>
        <begin position="6"/>
        <end position="33"/>
    </location>
</feature>
<organism evidence="9 10">
    <name type="scientific">Xanthobacter autotrophicus</name>
    <dbReference type="NCBI Taxonomy" id="280"/>
    <lineage>
        <taxon>Bacteria</taxon>
        <taxon>Pseudomonadati</taxon>
        <taxon>Pseudomonadota</taxon>
        <taxon>Alphaproteobacteria</taxon>
        <taxon>Hyphomicrobiales</taxon>
        <taxon>Xanthobacteraceae</taxon>
        <taxon>Xanthobacter</taxon>
    </lineage>
</organism>
<feature type="domain" description="Cytochrome C biogenesis protein transmembrane" evidence="8">
    <location>
        <begin position="5"/>
        <end position="195"/>
    </location>
</feature>
<dbReference type="Pfam" id="PF02683">
    <property type="entry name" value="DsbD_TM"/>
    <property type="match status" value="1"/>
</dbReference>
<dbReference type="RefSeq" id="WP_138400065.1">
    <property type="nucleotide sequence ID" value="NZ_JBAFVI010000004.1"/>
</dbReference>
<accession>A0A6C1KGK3</accession>
<keyword evidence="4" id="KW-0201">Cytochrome c-type biogenesis</keyword>
<sequence>MADVTLPAAFLAGLVSFVSPCVLPLVPPYLCFLSGSTLDDLAGDEPVKEVGRRAMVGAVLFVAGFSVVFVALGAGASAIGDLLRAHLDVLSIIAGLAIIVMGLNFLGVFRIHLLHRTARAHVHEPTGIWGAFVMGLAFAFGWTPCLGPVLGAILAVAGSEATVSKGAGLLAVYSLGLGVPFLLAAFAVRPFLKSLVHMRKALPVVEKTMGALLVLTGIAFMSGWIAHASYWLIETFPALSTLG</sequence>
<dbReference type="GO" id="GO:0016020">
    <property type="term" value="C:membrane"/>
    <property type="evidence" value="ECO:0007669"/>
    <property type="project" value="UniProtKB-SubCell"/>
</dbReference>
<evidence type="ECO:0000256" key="1">
    <source>
        <dbReference type="ARBA" id="ARBA00004141"/>
    </source>
</evidence>
<dbReference type="InterPro" id="IPR003834">
    <property type="entry name" value="Cyt_c_assmbl_TM_dom"/>
</dbReference>
<keyword evidence="6 7" id="KW-0472">Membrane</keyword>
<dbReference type="InterPro" id="IPR051790">
    <property type="entry name" value="Cytochrome_c-biogenesis_DsbD"/>
</dbReference>
<evidence type="ECO:0000313" key="10">
    <source>
        <dbReference type="Proteomes" id="UP000305131"/>
    </source>
</evidence>
<comment type="similarity">
    <text evidence="2">Belongs to the DsbD family.</text>
</comment>
<dbReference type="PANTHER" id="PTHR31272:SF4">
    <property type="entry name" value="CYTOCHROME C-TYPE BIOGENESIS PROTEIN HI_1454-RELATED"/>
    <property type="match status" value="1"/>
</dbReference>
<keyword evidence="3 7" id="KW-0812">Transmembrane</keyword>
<comment type="subcellular location">
    <subcellularLocation>
        <location evidence="1">Membrane</location>
        <topology evidence="1">Multi-pass membrane protein</topology>
    </subcellularLocation>
</comment>
<feature type="transmembrane region" description="Helical" evidence="7">
    <location>
        <begin position="209"/>
        <end position="233"/>
    </location>
</feature>
<gene>
    <name evidence="9" type="ORF">FBQ73_13860</name>
</gene>
<dbReference type="GeneID" id="95774542"/>
<feature type="transmembrane region" description="Helical" evidence="7">
    <location>
        <begin position="89"/>
        <end position="109"/>
    </location>
</feature>